<comment type="caution">
    <text evidence="2">The sequence shown here is derived from an EMBL/GenBank/DDBJ whole genome shotgun (WGS) entry which is preliminary data.</text>
</comment>
<sequence>TVRGLGRGGVGPHPQADARVGGGVGLREGQGQESDHRLHAVSRTSGRSCLCGQLRSPRGFGVGGQIWVGPGRRHVPSVRFVESGEHGLAESD</sequence>
<evidence type="ECO:0000313" key="2">
    <source>
        <dbReference type="EMBL" id="CAK0894096.1"/>
    </source>
</evidence>
<gene>
    <name evidence="2" type="ORF">PCOR1329_LOCUS73230</name>
</gene>
<accession>A0ABN9X423</accession>
<feature type="non-terminal residue" evidence="2">
    <location>
        <position position="92"/>
    </location>
</feature>
<reference evidence="2" key="1">
    <citation type="submission" date="2023-10" db="EMBL/GenBank/DDBJ databases">
        <authorList>
            <person name="Chen Y."/>
            <person name="Shah S."/>
            <person name="Dougan E. K."/>
            <person name="Thang M."/>
            <person name="Chan C."/>
        </authorList>
    </citation>
    <scope>NUCLEOTIDE SEQUENCE [LARGE SCALE GENOMIC DNA]</scope>
</reference>
<protein>
    <submittedName>
        <fullName evidence="2">Uncharacterized protein</fullName>
    </submittedName>
</protein>
<name>A0ABN9X423_9DINO</name>
<evidence type="ECO:0000256" key="1">
    <source>
        <dbReference type="SAM" id="MobiDB-lite"/>
    </source>
</evidence>
<feature type="non-terminal residue" evidence="2">
    <location>
        <position position="1"/>
    </location>
</feature>
<dbReference type="EMBL" id="CAUYUJ010019844">
    <property type="protein sequence ID" value="CAK0894096.1"/>
    <property type="molecule type" value="Genomic_DNA"/>
</dbReference>
<dbReference type="Proteomes" id="UP001189429">
    <property type="component" value="Unassembled WGS sequence"/>
</dbReference>
<proteinExistence type="predicted"/>
<organism evidence="2 3">
    <name type="scientific">Prorocentrum cordatum</name>
    <dbReference type="NCBI Taxonomy" id="2364126"/>
    <lineage>
        <taxon>Eukaryota</taxon>
        <taxon>Sar</taxon>
        <taxon>Alveolata</taxon>
        <taxon>Dinophyceae</taxon>
        <taxon>Prorocentrales</taxon>
        <taxon>Prorocentraceae</taxon>
        <taxon>Prorocentrum</taxon>
    </lineage>
</organism>
<keyword evidence="3" id="KW-1185">Reference proteome</keyword>
<evidence type="ECO:0000313" key="3">
    <source>
        <dbReference type="Proteomes" id="UP001189429"/>
    </source>
</evidence>
<feature type="compositionally biased region" description="Gly residues" evidence="1">
    <location>
        <begin position="1"/>
        <end position="11"/>
    </location>
</feature>
<feature type="region of interest" description="Disordered" evidence="1">
    <location>
        <begin position="1"/>
        <end position="39"/>
    </location>
</feature>